<dbReference type="AlphaFoldDB" id="A0A8I1DK68"/>
<dbReference type="Pfam" id="PF06821">
    <property type="entry name" value="Ser_hydrolase"/>
    <property type="match status" value="1"/>
</dbReference>
<dbReference type="PANTHER" id="PTHR15394:SF3">
    <property type="entry name" value="SERINE HYDROLASE RBBP9"/>
    <property type="match status" value="1"/>
</dbReference>
<sequence length="189" mass="21322">MKRVLIVHGYHASSEDHWYPWLKLQILATGNECEIVQLEQADHPQYEVWKHNLVQQIKTLNEDVIIVAHGLGCIASLAFLSSELLGRKLGALFLVAGFNQNLPTLPELNLFLNSARIDDALLRLNIVHRFIFFSNNDPFVPAPFSIQLGHLLNTQMIEVKGAGHFMAAEGFNTLTILWEKLVILLNSES</sequence>
<dbReference type="GO" id="GO:0016787">
    <property type="term" value="F:hydrolase activity"/>
    <property type="evidence" value="ECO:0007669"/>
    <property type="project" value="UniProtKB-KW"/>
</dbReference>
<keyword evidence="1" id="KW-0378">Hydrolase</keyword>
<dbReference type="Proteomes" id="UP000644140">
    <property type="component" value="Chromosome"/>
</dbReference>
<name>A0A8I1DK68_ACIBZ</name>
<reference evidence="1" key="1">
    <citation type="submission" date="2022-02" db="EMBL/GenBank/DDBJ databases">
        <title>Characterization of Tn125 harboring carbapenem-resistant Acinetobacter bereziniae clinical isolates.</title>
        <authorList>
            <person name="Wong N.-K."/>
            <person name="Pan Q."/>
        </authorList>
    </citation>
    <scope>NUCLEOTIDE SEQUENCE</scope>
    <source>
        <strain evidence="1">GD03393</strain>
    </source>
</reference>
<proteinExistence type="predicted"/>
<dbReference type="PANTHER" id="PTHR15394">
    <property type="entry name" value="SERINE HYDROLASE RBBP9"/>
    <property type="match status" value="1"/>
</dbReference>
<dbReference type="Gene3D" id="3.40.50.1820">
    <property type="entry name" value="alpha/beta hydrolase"/>
    <property type="match status" value="1"/>
</dbReference>
<dbReference type="InterPro" id="IPR010662">
    <property type="entry name" value="RBBP9/YdeN"/>
</dbReference>
<dbReference type="RefSeq" id="WP_009584661.1">
    <property type="nucleotide sequence ID" value="NZ_BKMM01000042.1"/>
</dbReference>
<accession>A0A8I1DK68</accession>
<gene>
    <name evidence="1" type="ORF">I9054_003305</name>
</gene>
<evidence type="ECO:0000313" key="1">
    <source>
        <dbReference type="EMBL" id="UUN98507.1"/>
    </source>
</evidence>
<dbReference type="SUPFAM" id="SSF53474">
    <property type="entry name" value="alpha/beta-Hydrolases"/>
    <property type="match status" value="1"/>
</dbReference>
<organism evidence="1 2">
    <name type="scientific">Acinetobacter bereziniae</name>
    <name type="common">Acinetobacter genomosp. 10</name>
    <dbReference type="NCBI Taxonomy" id="106648"/>
    <lineage>
        <taxon>Bacteria</taxon>
        <taxon>Pseudomonadati</taxon>
        <taxon>Pseudomonadota</taxon>
        <taxon>Gammaproteobacteria</taxon>
        <taxon>Moraxellales</taxon>
        <taxon>Moraxellaceae</taxon>
        <taxon>Acinetobacter</taxon>
    </lineage>
</organism>
<evidence type="ECO:0000313" key="2">
    <source>
        <dbReference type="Proteomes" id="UP000644140"/>
    </source>
</evidence>
<dbReference type="EMBL" id="CP092085">
    <property type="protein sequence ID" value="UUN98507.1"/>
    <property type="molecule type" value="Genomic_DNA"/>
</dbReference>
<dbReference type="InterPro" id="IPR029058">
    <property type="entry name" value="AB_hydrolase_fold"/>
</dbReference>
<protein>
    <submittedName>
        <fullName evidence="1">Alpha/beta hydrolase</fullName>
    </submittedName>
</protein>